<evidence type="ECO:0000256" key="4">
    <source>
        <dbReference type="ARBA" id="ARBA00022679"/>
    </source>
</evidence>
<evidence type="ECO:0000256" key="3">
    <source>
        <dbReference type="ARBA" id="ARBA00012387"/>
    </source>
</evidence>
<dbReference type="GO" id="GO:0009298">
    <property type="term" value="P:GDP-mannose biosynthetic process"/>
    <property type="evidence" value="ECO:0007669"/>
    <property type="project" value="EnsemblFungi"/>
</dbReference>
<proteinExistence type="inferred from homology"/>
<dbReference type="FunFam" id="3.90.550.10:FF:000013">
    <property type="entry name" value="mannose-1-phosphate guanyltransferase beta"/>
    <property type="match status" value="1"/>
</dbReference>
<evidence type="ECO:0000259" key="7">
    <source>
        <dbReference type="Pfam" id="PF00483"/>
    </source>
</evidence>
<reference evidence="10" key="1">
    <citation type="journal article" date="2013" name="PLoS Genet.">
        <title>The genome of Spraguea lophii and the basis of host-microsporidian interactions.</title>
        <authorList>
            <person name="Campbell S.E."/>
            <person name="Williams T.A."/>
            <person name="Yousuf A."/>
            <person name="Soanes D.M."/>
            <person name="Paszkiewicz K.H."/>
            <person name="Williams B.A.P."/>
        </authorList>
    </citation>
    <scope>NUCLEOTIDE SEQUENCE [LARGE SCALE GENOMIC DNA]</scope>
    <source>
        <strain evidence="10">42_110</strain>
    </source>
</reference>
<dbReference type="GO" id="GO:0000032">
    <property type="term" value="P:cell wall mannoprotein biosynthetic process"/>
    <property type="evidence" value="ECO:0007669"/>
    <property type="project" value="EnsemblFungi"/>
</dbReference>
<dbReference type="Gene3D" id="3.90.550.10">
    <property type="entry name" value="Spore Coat Polysaccharide Biosynthesis Protein SpsA, Chain A"/>
    <property type="match status" value="1"/>
</dbReference>
<sequence>MQSKDYKALILVGGYGTRLRPLTLTTPKPLVRFANKPILKHQIEAIAQCGVKDIILATNYKTEDIKKEVMKYQRELDINIIFSVENEILGTAGPLALAKKYFENVKGVIVFNSDVICSYPILEMMHHYENSSFDGIMLLTKVSNPEKYGVTEIDMVDGTIKKFWEKPDTYISNLINAGIYILSWDVLKKLQVKESYLEKDVFPQMCDNRKLGYFELNGFWMDIGQPADYLIGQNLYLKSRQDNFKDLVMIGDDVKIGEDSVIGPNVIIEDFCVIGKGVRIMNATIMRNTKIKDFAVIDNAIIGKDCILEKWSRINGICVLGDSTHIDEMINLEKCTILPFKRVKENIKDKIVM</sequence>
<comment type="similarity">
    <text evidence="2">Belongs to the transferase hexapeptide repeat family.</text>
</comment>
<dbReference type="InterPro" id="IPR029044">
    <property type="entry name" value="Nucleotide-diphossugar_trans"/>
</dbReference>
<dbReference type="EC" id="2.7.7.13" evidence="3"/>
<dbReference type="STRING" id="1358809.S7XVH7"/>
<comment type="caution">
    <text evidence="9">The sequence shown here is derived from an EMBL/GenBank/DDBJ whole genome shotgun (WGS) entry which is preliminary data.</text>
</comment>
<dbReference type="Pfam" id="PF25087">
    <property type="entry name" value="GMPPB_C"/>
    <property type="match status" value="1"/>
</dbReference>
<dbReference type="EMBL" id="ATCN01000080">
    <property type="protein sequence ID" value="EPR79893.1"/>
    <property type="molecule type" value="Genomic_DNA"/>
</dbReference>
<dbReference type="SUPFAM" id="SSF53448">
    <property type="entry name" value="Nucleotide-diphospho-sugar transferases"/>
    <property type="match status" value="1"/>
</dbReference>
<organism evidence="9 10">
    <name type="scientific">Spraguea lophii (strain 42_110)</name>
    <name type="common">Microsporidian parasite</name>
    <dbReference type="NCBI Taxonomy" id="1358809"/>
    <lineage>
        <taxon>Eukaryota</taxon>
        <taxon>Fungi</taxon>
        <taxon>Fungi incertae sedis</taxon>
        <taxon>Microsporidia</taxon>
        <taxon>Spragueidae</taxon>
        <taxon>Spraguea</taxon>
    </lineage>
</organism>
<dbReference type="InterPro" id="IPR005835">
    <property type="entry name" value="NTP_transferase_dom"/>
</dbReference>
<keyword evidence="10" id="KW-1185">Reference proteome</keyword>
<gene>
    <name evidence="9" type="ORF">SLOPH_2271</name>
</gene>
<evidence type="ECO:0000313" key="10">
    <source>
        <dbReference type="Proteomes" id="UP000014978"/>
    </source>
</evidence>
<name>S7XVH7_SPRLO</name>
<dbReference type="Proteomes" id="UP000014978">
    <property type="component" value="Unassembled WGS sequence"/>
</dbReference>
<dbReference type="FunCoup" id="S7XVH7">
    <property type="interactions" value="84"/>
</dbReference>
<evidence type="ECO:0000259" key="8">
    <source>
        <dbReference type="Pfam" id="PF25087"/>
    </source>
</evidence>
<dbReference type="HOGENOM" id="CLU_029499_0_0_1"/>
<dbReference type="OrthoDB" id="1733332at2759"/>
<feature type="domain" description="Nucleotidyl transferase" evidence="7">
    <location>
        <begin position="7"/>
        <end position="237"/>
    </location>
</feature>
<accession>S7XVH7</accession>
<keyword evidence="5" id="KW-0131">Cell cycle</keyword>
<dbReference type="InterPro" id="IPR050486">
    <property type="entry name" value="Mannose-1P_guanyltransferase"/>
</dbReference>
<dbReference type="PANTHER" id="PTHR22572">
    <property type="entry name" value="SUGAR-1-PHOSPHATE GUANYL TRANSFERASE"/>
    <property type="match status" value="1"/>
</dbReference>
<evidence type="ECO:0000256" key="6">
    <source>
        <dbReference type="ARBA" id="ARBA00047343"/>
    </source>
</evidence>
<keyword evidence="4 9" id="KW-0808">Transferase</keyword>
<protein>
    <recommendedName>
        <fullName evidence="3">mannose-1-phosphate guanylyltransferase</fullName>
        <ecNumber evidence="3">2.7.7.13</ecNumber>
    </recommendedName>
</protein>
<dbReference type="Pfam" id="PF00483">
    <property type="entry name" value="NTP_transferase"/>
    <property type="match status" value="1"/>
</dbReference>
<dbReference type="InParanoid" id="S7XVH7"/>
<dbReference type="InterPro" id="IPR056729">
    <property type="entry name" value="GMPPB_C"/>
</dbReference>
<dbReference type="AlphaFoldDB" id="S7XVH7"/>
<dbReference type="Gene3D" id="2.160.10.10">
    <property type="entry name" value="Hexapeptide repeat proteins"/>
    <property type="match status" value="1"/>
</dbReference>
<dbReference type="OMA" id="GPNCWIC"/>
<evidence type="ECO:0000313" key="9">
    <source>
        <dbReference type="EMBL" id="EPR79893.1"/>
    </source>
</evidence>
<evidence type="ECO:0000256" key="1">
    <source>
        <dbReference type="ARBA" id="ARBA00004823"/>
    </source>
</evidence>
<comment type="pathway">
    <text evidence="1">Nucleotide-sugar biosynthesis; GDP-alpha-D-mannose biosynthesis; GDP-alpha-D-mannose from alpha-D-mannose 1-phosphate (GTP route): step 1/1.</text>
</comment>
<dbReference type="VEuPathDB" id="MicrosporidiaDB:SLOPH_2271"/>
<dbReference type="GO" id="GO:0004475">
    <property type="term" value="F:mannose-1-phosphate guanylyltransferase (GTP) activity"/>
    <property type="evidence" value="ECO:0007669"/>
    <property type="project" value="UniProtKB-EC"/>
</dbReference>
<comment type="catalytic activity">
    <reaction evidence="6">
        <text>alpha-D-mannose 1-phosphate + GTP + H(+) = GDP-alpha-D-mannose + diphosphate</text>
        <dbReference type="Rhea" id="RHEA:15229"/>
        <dbReference type="ChEBI" id="CHEBI:15378"/>
        <dbReference type="ChEBI" id="CHEBI:33019"/>
        <dbReference type="ChEBI" id="CHEBI:37565"/>
        <dbReference type="ChEBI" id="CHEBI:57527"/>
        <dbReference type="ChEBI" id="CHEBI:58409"/>
        <dbReference type="EC" id="2.7.7.13"/>
    </reaction>
</comment>
<evidence type="ECO:0000256" key="2">
    <source>
        <dbReference type="ARBA" id="ARBA00007274"/>
    </source>
</evidence>
<feature type="domain" description="Mannose-1-phosphate guanyltransferase C-terminal" evidence="8">
    <location>
        <begin position="247"/>
        <end position="350"/>
    </location>
</feature>
<dbReference type="GO" id="GO:0005525">
    <property type="term" value="F:GTP binding"/>
    <property type="evidence" value="ECO:0007669"/>
    <property type="project" value="UniProtKB-KW"/>
</dbReference>
<evidence type="ECO:0000256" key="5">
    <source>
        <dbReference type="ARBA" id="ARBA00023306"/>
    </source>
</evidence>